<dbReference type="RefSeq" id="WP_376883693.1">
    <property type="nucleotide sequence ID" value="NZ_JBHUHR010000012.1"/>
</dbReference>
<name>A0ABW4VH15_9BACT</name>
<gene>
    <name evidence="1" type="ORF">ACFSKL_03975</name>
</gene>
<organism evidence="1 2">
    <name type="scientific">Belliella marina</name>
    <dbReference type="NCBI Taxonomy" id="1644146"/>
    <lineage>
        <taxon>Bacteria</taxon>
        <taxon>Pseudomonadati</taxon>
        <taxon>Bacteroidota</taxon>
        <taxon>Cytophagia</taxon>
        <taxon>Cytophagales</taxon>
        <taxon>Cyclobacteriaceae</taxon>
        <taxon>Belliella</taxon>
    </lineage>
</organism>
<comment type="caution">
    <text evidence="1">The sequence shown here is derived from an EMBL/GenBank/DDBJ whole genome shotgun (WGS) entry which is preliminary data.</text>
</comment>
<dbReference type="EMBL" id="JBHUHR010000012">
    <property type="protein sequence ID" value="MFD2033934.1"/>
    <property type="molecule type" value="Genomic_DNA"/>
</dbReference>
<dbReference type="Gene3D" id="3.30.420.250">
    <property type="match status" value="1"/>
</dbReference>
<accession>A0ABW4VH15</accession>
<evidence type="ECO:0000313" key="1">
    <source>
        <dbReference type="EMBL" id="MFD2033934.1"/>
    </source>
</evidence>
<dbReference type="InterPro" id="IPR024213">
    <property type="entry name" value="DUF3822"/>
</dbReference>
<proteinExistence type="predicted"/>
<dbReference type="Pfam" id="PF12864">
    <property type="entry name" value="DUF3822"/>
    <property type="match status" value="1"/>
</dbReference>
<protein>
    <submittedName>
        <fullName evidence="1">DUF3822 family protein</fullName>
    </submittedName>
</protein>
<dbReference type="Proteomes" id="UP001597361">
    <property type="component" value="Unassembled WGS sequence"/>
</dbReference>
<dbReference type="Gene3D" id="3.30.420.260">
    <property type="match status" value="1"/>
</dbReference>
<reference evidence="2" key="1">
    <citation type="journal article" date="2019" name="Int. J. Syst. Evol. Microbiol.">
        <title>The Global Catalogue of Microorganisms (GCM) 10K type strain sequencing project: providing services to taxonomists for standard genome sequencing and annotation.</title>
        <authorList>
            <consortium name="The Broad Institute Genomics Platform"/>
            <consortium name="The Broad Institute Genome Sequencing Center for Infectious Disease"/>
            <person name="Wu L."/>
            <person name="Ma J."/>
        </authorList>
    </citation>
    <scope>NUCLEOTIDE SEQUENCE [LARGE SCALE GENOMIC DNA]</scope>
    <source>
        <strain evidence="2">CGMCC 1.15180</strain>
    </source>
</reference>
<sequence>MANTVENIQENIYSDKFDTSSVSSLSLFLFDEKYILLSKDVNHQISGIHQKFFSDLNSLKFVLERDKLFNLDVPAKIFLYHKSFSLIPGVIFDANHIDTYLNFSDGKTLDISYFYSSIDSNNLYVASLIEDKLSTVFESKKRKITYHHGTSSLLSYALGIKSNFLNQEILISVFGQNFHIAAFKNQELASFNVFECENKEGLMKYLYGITHQLEFDRKYCRVTLMGEHAQLEIDQEFGNTYFKNFILSQPKPNQQYLAGAEIFKNSNFFESYWEFQ</sequence>
<keyword evidence="2" id="KW-1185">Reference proteome</keyword>
<dbReference type="CDD" id="cd24013">
    <property type="entry name" value="ASKHA_ATPase_BT3980-like"/>
    <property type="match status" value="1"/>
</dbReference>
<evidence type="ECO:0000313" key="2">
    <source>
        <dbReference type="Proteomes" id="UP001597361"/>
    </source>
</evidence>